<accession>A0A645AIC0</accession>
<reference evidence="2" key="1">
    <citation type="submission" date="2019-08" db="EMBL/GenBank/DDBJ databases">
        <authorList>
            <person name="Kucharzyk K."/>
            <person name="Murdoch R.W."/>
            <person name="Higgins S."/>
            <person name="Loffler F."/>
        </authorList>
    </citation>
    <scope>NUCLEOTIDE SEQUENCE</scope>
</reference>
<organism evidence="2">
    <name type="scientific">bioreactor metagenome</name>
    <dbReference type="NCBI Taxonomy" id="1076179"/>
    <lineage>
        <taxon>unclassified sequences</taxon>
        <taxon>metagenomes</taxon>
        <taxon>ecological metagenomes</taxon>
    </lineage>
</organism>
<evidence type="ECO:0000256" key="1">
    <source>
        <dbReference type="SAM" id="MobiDB-lite"/>
    </source>
</evidence>
<dbReference type="EMBL" id="VSSQ01014089">
    <property type="protein sequence ID" value="MPM52919.1"/>
    <property type="molecule type" value="Genomic_DNA"/>
</dbReference>
<sequence>MPEKVGASGIGKGKAGEAGAPRTSPSIGMSTLLRRGSMGTGVGEDFAVGAETGVSSDSGFLACRSGKRACSSFSMVRFESTTRQSSAQAA</sequence>
<gene>
    <name evidence="2" type="ORF">SDC9_99683</name>
</gene>
<dbReference type="AlphaFoldDB" id="A0A645AIC0"/>
<feature type="region of interest" description="Disordered" evidence="1">
    <location>
        <begin position="1"/>
        <end position="35"/>
    </location>
</feature>
<evidence type="ECO:0000313" key="2">
    <source>
        <dbReference type="EMBL" id="MPM52919.1"/>
    </source>
</evidence>
<comment type="caution">
    <text evidence="2">The sequence shown here is derived from an EMBL/GenBank/DDBJ whole genome shotgun (WGS) entry which is preliminary data.</text>
</comment>
<protein>
    <submittedName>
        <fullName evidence="2">Uncharacterized protein</fullName>
    </submittedName>
</protein>
<name>A0A645AIC0_9ZZZZ</name>
<proteinExistence type="predicted"/>